<comment type="caution">
    <text evidence="15">The sequence shown here is derived from an EMBL/GenBank/DDBJ whole genome shotgun (WGS) entry which is preliminary data.</text>
</comment>
<evidence type="ECO:0000313" key="15">
    <source>
        <dbReference type="EMBL" id="GAF08599.1"/>
    </source>
</evidence>
<evidence type="ECO:0000256" key="10">
    <source>
        <dbReference type="ARBA" id="ARBA00023316"/>
    </source>
</evidence>
<reference evidence="15 16" key="1">
    <citation type="journal article" date="2014" name="Genome Announc.">
        <title>Draft Genome Sequence of Paenibacillus pini JCM 16418T, Isolated from the Rhizosphere of Pine Tree.</title>
        <authorList>
            <person name="Yuki M."/>
            <person name="Oshima K."/>
            <person name="Suda W."/>
            <person name="Oshida Y."/>
            <person name="Kitamura K."/>
            <person name="Iida Y."/>
            <person name="Hattori M."/>
            <person name="Ohkuma M."/>
        </authorList>
    </citation>
    <scope>NUCLEOTIDE SEQUENCE [LARGE SCALE GENOMIC DNA]</scope>
    <source>
        <strain evidence="15 16">JCM 16418</strain>
    </source>
</reference>
<dbReference type="Pfam" id="PF00905">
    <property type="entry name" value="Transpeptidase"/>
    <property type="match status" value="1"/>
</dbReference>
<evidence type="ECO:0000256" key="1">
    <source>
        <dbReference type="ARBA" id="ARBA00004167"/>
    </source>
</evidence>
<evidence type="ECO:0000256" key="6">
    <source>
        <dbReference type="ARBA" id="ARBA00022960"/>
    </source>
</evidence>
<feature type="compositionally biased region" description="Low complexity" evidence="11">
    <location>
        <begin position="679"/>
        <end position="697"/>
    </location>
</feature>
<dbReference type="Pfam" id="PF03717">
    <property type="entry name" value="PBP_dimer"/>
    <property type="match status" value="1"/>
</dbReference>
<dbReference type="PANTHER" id="PTHR30627:SF2">
    <property type="entry name" value="PEPTIDOGLYCAN D,D-TRANSPEPTIDASE MRDA"/>
    <property type="match status" value="1"/>
</dbReference>
<evidence type="ECO:0000256" key="9">
    <source>
        <dbReference type="ARBA" id="ARBA00023136"/>
    </source>
</evidence>
<dbReference type="EMBL" id="BAVZ01000007">
    <property type="protein sequence ID" value="GAF08599.1"/>
    <property type="molecule type" value="Genomic_DNA"/>
</dbReference>
<keyword evidence="10" id="KW-0961">Cell wall biogenesis/degradation</keyword>
<dbReference type="GO" id="GO:0071555">
    <property type="term" value="P:cell wall organization"/>
    <property type="evidence" value="ECO:0007669"/>
    <property type="project" value="UniProtKB-KW"/>
</dbReference>
<dbReference type="SUPFAM" id="SSF56519">
    <property type="entry name" value="Penicillin binding protein dimerisation domain"/>
    <property type="match status" value="1"/>
</dbReference>
<feature type="transmembrane region" description="Helical" evidence="12">
    <location>
        <begin position="20"/>
        <end position="44"/>
    </location>
</feature>
<keyword evidence="6" id="KW-0133">Cell shape</keyword>
<dbReference type="AlphaFoldDB" id="W7Z2H3"/>
<dbReference type="RefSeq" id="WP_036649138.1">
    <property type="nucleotide sequence ID" value="NZ_BAVZ01000007.1"/>
</dbReference>
<keyword evidence="4" id="KW-1003">Cell membrane</keyword>
<feature type="domain" description="Penicillin-binding protein dimerisation" evidence="14">
    <location>
        <begin position="67"/>
        <end position="269"/>
    </location>
</feature>
<keyword evidence="15" id="KW-0378">Hydrolase</keyword>
<comment type="similarity">
    <text evidence="3">Belongs to the transpeptidase family.</text>
</comment>
<dbReference type="InterPro" id="IPR012338">
    <property type="entry name" value="Beta-lactam/transpept-like"/>
</dbReference>
<dbReference type="Gene3D" id="3.90.1310.10">
    <property type="entry name" value="Penicillin-binding protein 2a (Domain 2)"/>
    <property type="match status" value="1"/>
</dbReference>
<dbReference type="GO" id="GO:0009252">
    <property type="term" value="P:peptidoglycan biosynthetic process"/>
    <property type="evidence" value="ECO:0007669"/>
    <property type="project" value="UniProtKB-KW"/>
</dbReference>
<dbReference type="STRING" id="1236976.JCM16418_2684"/>
<evidence type="ECO:0000256" key="3">
    <source>
        <dbReference type="ARBA" id="ARBA00007171"/>
    </source>
</evidence>
<evidence type="ECO:0000259" key="13">
    <source>
        <dbReference type="Pfam" id="PF00905"/>
    </source>
</evidence>
<dbReference type="SUPFAM" id="SSF56601">
    <property type="entry name" value="beta-lactamase/transpeptidase-like"/>
    <property type="match status" value="1"/>
</dbReference>
<evidence type="ECO:0000256" key="2">
    <source>
        <dbReference type="ARBA" id="ARBA00004236"/>
    </source>
</evidence>
<accession>W7Z2H3</accession>
<dbReference type="eggNOG" id="COG0768">
    <property type="taxonomic scope" value="Bacteria"/>
</dbReference>
<dbReference type="InterPro" id="IPR050515">
    <property type="entry name" value="Beta-lactam/transpept"/>
</dbReference>
<sequence length="697" mass="77163">MSDYTPDHPQQKDSKEKGGFSLRINLFFFSTFIIFCVIIVRLAILQFVEGPMLTEKESSNIVKDVPLPPDRGTIYDSAGVKLAYSTPTHSLYIMLMKDYSTVNGMKNRPEAEALAEKLVTIFDKYGDPKVDKKLTKQDVIDAMDLDYKKYAGYLSRRIKMDLTNKEIAYFMEHKSDFPGIDVEEESVRHYDPDTVAVQTIGYIRTFSGSKRLGKYQNIDSRQKNPDIINDPGLTYTEPEFVGFDGLELLYQDQLRGKNGYKKVPINPRNMPEGVDEIVPPVKGNDIYSTINKEIQLETENAIKDQLTWLHSHLVSGKTHPNATTGFAVAMEVKTGNIVSMASLPDYDTNMWNTGSISSDNWDKIQNIYMNGTIRSFNPGKKGAHPESVVLLGSTMKPLSVLIGLKEGLITTNTYYQDKGAAYFGKEGHQTRVQNSQGHVYGGMDPARAIEKSSNAFMVDKIGVKLYEKYGSESVNKWDEYMKQFGLGVSTGSGLPGEFKGIREYVNEAKTGSAQSAMAYASFGQQGKYTTLQLAQYTAMLANEGKRMKPQLVSKIVDDKGNVVKTFKPEVLNSVTADFDKSYWNEIKRGMKSEVSAFGDFPYSFARKTGTSTQTVGGKPVDNGVFIAYAPRDNPVLAVAVVIPEGGFGSSSAAPIARKMFDAYDQVYGLDGIPKKAKSTDNATDGTASSTTDSTTTR</sequence>
<dbReference type="Proteomes" id="UP000019364">
    <property type="component" value="Unassembled WGS sequence"/>
</dbReference>
<dbReference type="InterPro" id="IPR001460">
    <property type="entry name" value="PCN-bd_Tpept"/>
</dbReference>
<dbReference type="GO" id="GO:0005886">
    <property type="term" value="C:plasma membrane"/>
    <property type="evidence" value="ECO:0007669"/>
    <property type="project" value="UniProtKB-SubCell"/>
</dbReference>
<protein>
    <submittedName>
        <fullName evidence="15">HAD-superfamily hydrolase protein</fullName>
    </submittedName>
</protein>
<comment type="subcellular location">
    <subcellularLocation>
        <location evidence="2">Cell membrane</location>
    </subcellularLocation>
    <subcellularLocation>
        <location evidence="1">Membrane</location>
        <topology evidence="1">Single-pass membrane protein</topology>
    </subcellularLocation>
</comment>
<dbReference type="OrthoDB" id="9770103at2"/>
<evidence type="ECO:0000256" key="8">
    <source>
        <dbReference type="ARBA" id="ARBA00022989"/>
    </source>
</evidence>
<gene>
    <name evidence="15" type="ORF">JCM16418_2684</name>
</gene>
<dbReference type="PANTHER" id="PTHR30627">
    <property type="entry name" value="PEPTIDOGLYCAN D,D-TRANSPEPTIDASE"/>
    <property type="match status" value="1"/>
</dbReference>
<organism evidence="15 16">
    <name type="scientific">Paenibacillus pini JCM 16418</name>
    <dbReference type="NCBI Taxonomy" id="1236976"/>
    <lineage>
        <taxon>Bacteria</taxon>
        <taxon>Bacillati</taxon>
        <taxon>Bacillota</taxon>
        <taxon>Bacilli</taxon>
        <taxon>Bacillales</taxon>
        <taxon>Paenibacillaceae</taxon>
        <taxon>Paenibacillus</taxon>
    </lineage>
</organism>
<evidence type="ECO:0000259" key="14">
    <source>
        <dbReference type="Pfam" id="PF03717"/>
    </source>
</evidence>
<dbReference type="GO" id="GO:0008360">
    <property type="term" value="P:regulation of cell shape"/>
    <property type="evidence" value="ECO:0007669"/>
    <property type="project" value="UniProtKB-KW"/>
</dbReference>
<proteinExistence type="inferred from homology"/>
<keyword evidence="16" id="KW-1185">Reference proteome</keyword>
<feature type="domain" description="Penicillin-binding protein transpeptidase" evidence="13">
    <location>
        <begin position="325"/>
        <end position="660"/>
    </location>
</feature>
<keyword evidence="9 12" id="KW-0472">Membrane</keyword>
<keyword evidence="7" id="KW-0573">Peptidoglycan synthesis</keyword>
<name>W7Z2H3_9BACL</name>
<evidence type="ECO:0000256" key="5">
    <source>
        <dbReference type="ARBA" id="ARBA00022692"/>
    </source>
</evidence>
<dbReference type="Gene3D" id="3.40.710.10">
    <property type="entry name" value="DD-peptidase/beta-lactamase superfamily"/>
    <property type="match status" value="1"/>
</dbReference>
<evidence type="ECO:0000256" key="12">
    <source>
        <dbReference type="SAM" id="Phobius"/>
    </source>
</evidence>
<evidence type="ECO:0000313" key="16">
    <source>
        <dbReference type="Proteomes" id="UP000019364"/>
    </source>
</evidence>
<evidence type="ECO:0000256" key="4">
    <source>
        <dbReference type="ARBA" id="ARBA00022475"/>
    </source>
</evidence>
<evidence type="ECO:0000256" key="11">
    <source>
        <dbReference type="SAM" id="MobiDB-lite"/>
    </source>
</evidence>
<dbReference type="InterPro" id="IPR036138">
    <property type="entry name" value="PBP_dimer_sf"/>
</dbReference>
<dbReference type="GO" id="GO:0008658">
    <property type="term" value="F:penicillin binding"/>
    <property type="evidence" value="ECO:0007669"/>
    <property type="project" value="InterPro"/>
</dbReference>
<dbReference type="InterPro" id="IPR005311">
    <property type="entry name" value="PBP_dimer"/>
</dbReference>
<keyword evidence="5 12" id="KW-0812">Transmembrane</keyword>
<keyword evidence="8 12" id="KW-1133">Transmembrane helix</keyword>
<dbReference type="GO" id="GO:0071972">
    <property type="term" value="F:peptidoglycan L,D-transpeptidase activity"/>
    <property type="evidence" value="ECO:0007669"/>
    <property type="project" value="TreeGrafter"/>
</dbReference>
<evidence type="ECO:0000256" key="7">
    <source>
        <dbReference type="ARBA" id="ARBA00022984"/>
    </source>
</evidence>
<feature type="region of interest" description="Disordered" evidence="11">
    <location>
        <begin position="674"/>
        <end position="697"/>
    </location>
</feature>